<dbReference type="GO" id="GO:0006355">
    <property type="term" value="P:regulation of DNA-templated transcription"/>
    <property type="evidence" value="ECO:0007669"/>
    <property type="project" value="TreeGrafter"/>
</dbReference>
<dbReference type="OrthoDB" id="21095at2759"/>
<feature type="compositionally biased region" description="Polar residues" evidence="1">
    <location>
        <begin position="722"/>
        <end position="732"/>
    </location>
</feature>
<name>A0A9Q1GZZ0_HOLLE</name>
<feature type="region of interest" description="Disordered" evidence="1">
    <location>
        <begin position="650"/>
        <end position="783"/>
    </location>
</feature>
<feature type="domain" description="BRCA2 TR2" evidence="3">
    <location>
        <begin position="400"/>
        <end position="445"/>
    </location>
</feature>
<dbReference type="Gene3D" id="6.10.70.10">
    <property type="match status" value="1"/>
</dbReference>
<evidence type="ECO:0000259" key="2">
    <source>
        <dbReference type="Pfam" id="PF09104"/>
    </source>
</evidence>
<dbReference type="Pfam" id="PF21318">
    <property type="entry name" value="BRCA2DBD_OB2"/>
    <property type="match status" value="1"/>
</dbReference>
<feature type="compositionally biased region" description="Polar residues" evidence="1">
    <location>
        <begin position="525"/>
        <end position="536"/>
    </location>
</feature>
<feature type="compositionally biased region" description="Basic and acidic residues" evidence="1">
    <location>
        <begin position="678"/>
        <end position="699"/>
    </location>
</feature>
<dbReference type="PANTHER" id="PTHR11289">
    <property type="entry name" value="BREAST CANCER TYPE 2 SUSCEPTIBILITY PROTEIN BRCA2"/>
    <property type="match status" value="1"/>
</dbReference>
<feature type="region of interest" description="Disordered" evidence="1">
    <location>
        <begin position="278"/>
        <end position="325"/>
    </location>
</feature>
<dbReference type="EMBL" id="JAIZAY010000015">
    <property type="protein sequence ID" value="KAJ8028814.1"/>
    <property type="molecule type" value="Genomic_DNA"/>
</dbReference>
<feature type="domain" description="BRCA2 OB3" evidence="2">
    <location>
        <begin position="145"/>
        <end position="279"/>
    </location>
</feature>
<feature type="region of interest" description="Disordered" evidence="1">
    <location>
        <begin position="598"/>
        <end position="627"/>
    </location>
</feature>
<dbReference type="GO" id="GO:0005634">
    <property type="term" value="C:nucleus"/>
    <property type="evidence" value="ECO:0007669"/>
    <property type="project" value="TreeGrafter"/>
</dbReference>
<feature type="region of interest" description="Disordered" evidence="1">
    <location>
        <begin position="525"/>
        <end position="547"/>
    </location>
</feature>
<sequence length="818" mass="90845">MRKTSQLQSCLTPKQVTLLQDYQRSLQEKRNHGVQEELRSALSKQEAENSLERKVVSLIKIRVADYYGRQKGNSPCTSMFTIWRPAEDLISQLIEGKRFQLTNLSASGARFQWNSSCAQLASTRSTRYLERPTQEEILDSIYRHREAVSLQSLASGCHQSMYGEVDVVGLVAAVKGGSGGLQKVYLTDEHCHLVEVRFWNGLKLHHIEDIVQPGSFITACNLQIRGAETSVLHATELSLFSMNPKAKVFQQSLMKLKNQVKDVTAILYLVEESIDQLTNRQKPQRPSVKISNNNNSTISSSGYSSASNSFIASPSGKEHQTREENDLGQGVTHYWVPYEGKVSSSLDTAASTPHATKQSQFTKRMPQGNDGVSQFCRRNPVTPNQMLIANPSEDKVSAKKKDIQRRSSLLARIPSPPPLTPLPDCTTPSLKKEFRTPVRGSTPSSVPVLSCDMVQNTSAEKKIMAVSKNFEVPSSSAREETGCVLVFKDNAEDGSIEDSLTATQAARLEVGQLTDVELKELAGSWSQPLSYSSSDENTPEMKRKPCERGGVEELKGKDEELHLTVDVDKYKSLEEETVMKNNSLCELKAGEENTLLGGSRNCRGQPAQVGGRSLSRKKRERLKQEPVDVDVTSVKRRKLRDDSCQMEFQSENHLDSSRFLSEKDCPLGVKDSGTLKSSKPERDGDVGVKEDEINVRTNDKSVSSNDHNSYTHAGISGETIMSHKNLSSSIQKASVEDDFHGGSQGKEREDTPETITGNTDGQMNVSSSAVQKSGRKGRKFRRSNVNLALLDETNLQVSPEHDRLSSRLRKRSRPSYKE</sequence>
<feature type="compositionally biased region" description="Basic and acidic residues" evidence="1">
    <location>
        <begin position="650"/>
        <end position="665"/>
    </location>
</feature>
<organism evidence="4 5">
    <name type="scientific">Holothuria leucospilota</name>
    <name type="common">Black long sea cucumber</name>
    <name type="synonym">Mertensiothuria leucospilota</name>
    <dbReference type="NCBI Taxonomy" id="206669"/>
    <lineage>
        <taxon>Eukaryota</taxon>
        <taxon>Metazoa</taxon>
        <taxon>Echinodermata</taxon>
        <taxon>Eleutherozoa</taxon>
        <taxon>Echinozoa</taxon>
        <taxon>Holothuroidea</taxon>
        <taxon>Aspidochirotacea</taxon>
        <taxon>Aspidochirotida</taxon>
        <taxon>Holothuriidae</taxon>
        <taxon>Holothuria</taxon>
    </lineage>
</organism>
<dbReference type="InterPro" id="IPR012340">
    <property type="entry name" value="NA-bd_OB-fold"/>
</dbReference>
<dbReference type="InterPro" id="IPR055077">
    <property type="entry name" value="BRCA2_TR2"/>
</dbReference>
<dbReference type="Proteomes" id="UP001152320">
    <property type="component" value="Chromosome 15"/>
</dbReference>
<reference evidence="4" key="1">
    <citation type="submission" date="2021-10" db="EMBL/GenBank/DDBJ databases">
        <title>Tropical sea cucumber genome reveals ecological adaptation and Cuvierian tubules defense mechanism.</title>
        <authorList>
            <person name="Chen T."/>
        </authorList>
    </citation>
    <scope>NUCLEOTIDE SEQUENCE</scope>
    <source>
        <strain evidence="4">Nanhai2018</strain>
        <tissue evidence="4">Muscle</tissue>
    </source>
</reference>
<feature type="compositionally biased region" description="Polar residues" evidence="1">
    <location>
        <begin position="753"/>
        <end position="771"/>
    </location>
</feature>
<dbReference type="PANTHER" id="PTHR11289:SF0">
    <property type="entry name" value="BREAST CANCER TYPE 2 SUSCEPTIBILITY PROTEIN"/>
    <property type="match status" value="1"/>
</dbReference>
<feature type="compositionally biased region" description="Basic and acidic residues" evidence="1">
    <location>
        <begin position="316"/>
        <end position="325"/>
    </location>
</feature>
<dbReference type="InterPro" id="IPR015525">
    <property type="entry name" value="BRCA2"/>
</dbReference>
<feature type="compositionally biased region" description="Low complexity" evidence="1">
    <location>
        <begin position="287"/>
        <end position="315"/>
    </location>
</feature>
<dbReference type="SUPFAM" id="SSF50249">
    <property type="entry name" value="Nucleic acid-binding proteins"/>
    <property type="match status" value="2"/>
</dbReference>
<dbReference type="AlphaFoldDB" id="A0A9Q1GZZ0"/>
<feature type="compositionally biased region" description="Basic residues" evidence="1">
    <location>
        <begin position="773"/>
        <end position="782"/>
    </location>
</feature>
<dbReference type="Pfam" id="PF22687">
    <property type="entry name" value="BRCA2_TR2"/>
    <property type="match status" value="1"/>
</dbReference>
<evidence type="ECO:0000313" key="4">
    <source>
        <dbReference type="EMBL" id="KAJ8028814.1"/>
    </source>
</evidence>
<feature type="compositionally biased region" description="Basic and acidic residues" evidence="1">
    <location>
        <begin position="734"/>
        <end position="751"/>
    </location>
</feature>
<comment type="caution">
    <text evidence="4">The sequence shown here is derived from an EMBL/GenBank/DDBJ whole genome shotgun (WGS) entry which is preliminary data.</text>
</comment>
<protein>
    <submittedName>
        <fullName evidence="4">Breast cancer type 2 susceptibility protein</fullName>
    </submittedName>
</protein>
<feature type="region of interest" description="Disordered" evidence="1">
    <location>
        <begin position="798"/>
        <end position="818"/>
    </location>
</feature>
<evidence type="ECO:0000313" key="5">
    <source>
        <dbReference type="Proteomes" id="UP001152320"/>
    </source>
</evidence>
<dbReference type="InterPro" id="IPR015188">
    <property type="entry name" value="BRCA2_OB_3"/>
</dbReference>
<gene>
    <name evidence="4" type="ORF">HOLleu_31163</name>
</gene>
<feature type="compositionally biased region" description="Polar residues" evidence="1">
    <location>
        <begin position="700"/>
        <end position="711"/>
    </location>
</feature>
<feature type="region of interest" description="Disordered" evidence="1">
    <location>
        <begin position="349"/>
        <end position="371"/>
    </location>
</feature>
<dbReference type="Gene3D" id="2.40.50.140">
    <property type="entry name" value="Nucleic acid-binding proteins"/>
    <property type="match status" value="2"/>
</dbReference>
<feature type="compositionally biased region" description="Basic residues" evidence="1">
    <location>
        <begin position="806"/>
        <end position="818"/>
    </location>
</feature>
<feature type="compositionally biased region" description="Polar residues" evidence="1">
    <location>
        <begin position="349"/>
        <end position="362"/>
    </location>
</feature>
<keyword evidence="5" id="KW-1185">Reference proteome</keyword>
<feature type="region of interest" description="Disordered" evidence="1">
    <location>
        <begin position="411"/>
        <end position="445"/>
    </location>
</feature>
<evidence type="ECO:0000259" key="3">
    <source>
        <dbReference type="Pfam" id="PF22687"/>
    </source>
</evidence>
<dbReference type="Pfam" id="PF09104">
    <property type="entry name" value="BRCA-2_OB3"/>
    <property type="match status" value="1"/>
</dbReference>
<proteinExistence type="predicted"/>
<dbReference type="GO" id="GO:0000724">
    <property type="term" value="P:double-strand break repair via homologous recombination"/>
    <property type="evidence" value="ECO:0007669"/>
    <property type="project" value="InterPro"/>
</dbReference>
<accession>A0A9Q1GZZ0</accession>
<evidence type="ECO:0000256" key="1">
    <source>
        <dbReference type="SAM" id="MobiDB-lite"/>
    </source>
</evidence>